<feature type="transmembrane region" description="Helical" evidence="6">
    <location>
        <begin position="285"/>
        <end position="310"/>
    </location>
</feature>
<feature type="domain" description="MacB-like periplasmic core" evidence="8">
    <location>
        <begin position="434"/>
        <end position="604"/>
    </location>
</feature>
<feature type="transmembrane region" description="Helical" evidence="6">
    <location>
        <begin position="330"/>
        <end position="353"/>
    </location>
</feature>
<comment type="subcellular location">
    <subcellularLocation>
        <location evidence="1">Cell membrane</location>
        <topology evidence="1">Multi-pass membrane protein</topology>
    </subcellularLocation>
</comment>
<feature type="transmembrane region" description="Helical" evidence="6">
    <location>
        <begin position="373"/>
        <end position="399"/>
    </location>
</feature>
<dbReference type="GO" id="GO:0005886">
    <property type="term" value="C:plasma membrane"/>
    <property type="evidence" value="ECO:0007669"/>
    <property type="project" value="UniProtKB-SubCell"/>
</dbReference>
<dbReference type="GO" id="GO:0022857">
    <property type="term" value="F:transmembrane transporter activity"/>
    <property type="evidence" value="ECO:0007669"/>
    <property type="project" value="TreeGrafter"/>
</dbReference>
<dbReference type="Proteomes" id="UP000199532">
    <property type="component" value="Unassembled WGS sequence"/>
</dbReference>
<feature type="transmembrane region" description="Helical" evidence="6">
    <location>
        <begin position="21"/>
        <end position="41"/>
    </location>
</feature>
<dbReference type="Pfam" id="PF12704">
    <property type="entry name" value="MacB_PCD"/>
    <property type="match status" value="2"/>
</dbReference>
<feature type="transmembrane region" description="Helical" evidence="6">
    <location>
        <begin position="751"/>
        <end position="770"/>
    </location>
</feature>
<dbReference type="InterPro" id="IPR050250">
    <property type="entry name" value="Macrolide_Exporter_MacB"/>
</dbReference>
<evidence type="ECO:0000259" key="7">
    <source>
        <dbReference type="Pfam" id="PF02687"/>
    </source>
</evidence>
<feature type="transmembrane region" description="Helical" evidence="6">
    <location>
        <begin position="420"/>
        <end position="443"/>
    </location>
</feature>
<dbReference type="EMBL" id="FNXY01000006">
    <property type="protein sequence ID" value="SEJ31679.1"/>
    <property type="molecule type" value="Genomic_DNA"/>
</dbReference>
<evidence type="ECO:0000256" key="2">
    <source>
        <dbReference type="ARBA" id="ARBA00022475"/>
    </source>
</evidence>
<evidence type="ECO:0000256" key="1">
    <source>
        <dbReference type="ARBA" id="ARBA00004651"/>
    </source>
</evidence>
<evidence type="ECO:0000259" key="8">
    <source>
        <dbReference type="Pfam" id="PF12704"/>
    </source>
</evidence>
<feature type="domain" description="ABC3 transporter permease C-terminal" evidence="7">
    <location>
        <begin position="287"/>
        <end position="402"/>
    </location>
</feature>
<evidence type="ECO:0000256" key="3">
    <source>
        <dbReference type="ARBA" id="ARBA00022692"/>
    </source>
</evidence>
<evidence type="ECO:0000313" key="10">
    <source>
        <dbReference type="Proteomes" id="UP000199532"/>
    </source>
</evidence>
<keyword evidence="9" id="KW-0449">Lipoprotein</keyword>
<feature type="domain" description="MacB-like periplasmic core" evidence="8">
    <location>
        <begin position="20"/>
        <end position="241"/>
    </location>
</feature>
<dbReference type="Pfam" id="PF02687">
    <property type="entry name" value="FtsX"/>
    <property type="match status" value="2"/>
</dbReference>
<accession>A0A1H6XRL0</accession>
<feature type="transmembrane region" description="Helical" evidence="6">
    <location>
        <begin position="664"/>
        <end position="689"/>
    </location>
</feature>
<proteinExistence type="predicted"/>
<reference evidence="9 10" key="1">
    <citation type="submission" date="2016-10" db="EMBL/GenBank/DDBJ databases">
        <authorList>
            <person name="de Groot N.N."/>
        </authorList>
    </citation>
    <scope>NUCLEOTIDE SEQUENCE [LARGE SCALE GENOMIC DNA]</scope>
    <source>
        <strain evidence="9 10">DSM 19938</strain>
    </source>
</reference>
<gene>
    <name evidence="9" type="ORF">SAMN04487995_4163</name>
</gene>
<dbReference type="OrthoDB" id="5933722at2"/>
<organism evidence="9 10">
    <name type="scientific">Dyadobacter koreensis</name>
    <dbReference type="NCBI Taxonomy" id="408657"/>
    <lineage>
        <taxon>Bacteria</taxon>
        <taxon>Pseudomonadati</taxon>
        <taxon>Bacteroidota</taxon>
        <taxon>Cytophagia</taxon>
        <taxon>Cytophagales</taxon>
        <taxon>Spirosomataceae</taxon>
        <taxon>Dyadobacter</taxon>
    </lineage>
</organism>
<protein>
    <submittedName>
        <fullName evidence="9">ABC-type transport system, involved in lipoprotein release, permease component</fullName>
    </submittedName>
</protein>
<dbReference type="RefSeq" id="WP_090338154.1">
    <property type="nucleotide sequence ID" value="NZ_FNXY01000006.1"/>
</dbReference>
<sequence>MIQNYIKVSFRSLYKNKLSTLTNIVGLSVSMVIGVLLFAMVKTNWETDHFHRHIARTFRILTSVKGKENTLWATSPPTIVQNISKLSFVEKTILVRHGGLMNVSTEKGAVSASVTFSEPAFFEIFGFELLSGDSRKTLDDPNSVLISEEMSEKLFDTQNALGRAIKFDGWGNFLVGGIIKKPLFKTHLPVEVMFSLKAATALENRNLIQKLSTSEDYKSVSLYVLTKASKDVEKLNNALKNLSVESRNGGEKYIFSAQNIEEITPWNPAVKNDLHAGMHQQAMNMWIFLALGLTLLAAFNYTGLSVARILSRAKEVGIRKTNGARQKQIFSQFIVEAIVISFLALIIAYLGIFSIRQAGGFSIGADLNIKPDLYFIPILFLYAVITGFVAGIIPAFFLARFKPVDVLKNLKTIRLVTRINFYKAIIVIQFSVTVMLMIFFVILKDSMGKQHDLLLSNLPENIIIVELKNRKATIIKSEIERLGQVEKIALSNCLPFSNPSEKCTLKLTSPERETVVYSAFVDQNFLEIFNLKLKAGSNFPGKAVEKDAHYALVNTSAARLIKQKNGRENDLIGEIIAVDSTHIQIIGILAENEFDSEFTVPTIYRYNDSNANFLAIKSHPASSDNIRLLKKIWQKTFPDFSPAIYNYRENAISESKAGEAEFSLPFGVLCSVVMLVACLGVLGMANYAVQSGKLPISIRKTFGANNQQILASVTKPFLKLLLLSGVFGIPLGWFCGNLLKTRFGSHVDLSFYNLLIGFGIVLVVGTAVVVSQTFRIIYINPAKIIRGE</sequence>
<dbReference type="PANTHER" id="PTHR30572">
    <property type="entry name" value="MEMBRANE COMPONENT OF TRANSPORTER-RELATED"/>
    <property type="match status" value="1"/>
</dbReference>
<feature type="domain" description="ABC3 transporter permease C-terminal" evidence="7">
    <location>
        <begin position="671"/>
        <end position="781"/>
    </location>
</feature>
<feature type="transmembrane region" description="Helical" evidence="6">
    <location>
        <begin position="720"/>
        <end position="739"/>
    </location>
</feature>
<evidence type="ECO:0000313" key="9">
    <source>
        <dbReference type="EMBL" id="SEJ31679.1"/>
    </source>
</evidence>
<dbReference type="InterPro" id="IPR003838">
    <property type="entry name" value="ABC3_permease_C"/>
</dbReference>
<dbReference type="PANTHER" id="PTHR30572:SF18">
    <property type="entry name" value="ABC-TYPE MACROLIDE FAMILY EXPORT SYSTEM PERMEASE COMPONENT 2"/>
    <property type="match status" value="1"/>
</dbReference>
<name>A0A1H6XRL0_9BACT</name>
<keyword evidence="2" id="KW-1003">Cell membrane</keyword>
<evidence type="ECO:0000256" key="6">
    <source>
        <dbReference type="SAM" id="Phobius"/>
    </source>
</evidence>
<keyword evidence="5 6" id="KW-0472">Membrane</keyword>
<keyword evidence="10" id="KW-1185">Reference proteome</keyword>
<dbReference type="AlphaFoldDB" id="A0A1H6XRL0"/>
<keyword evidence="3 6" id="KW-0812">Transmembrane</keyword>
<keyword evidence="4 6" id="KW-1133">Transmembrane helix</keyword>
<evidence type="ECO:0000256" key="5">
    <source>
        <dbReference type="ARBA" id="ARBA00023136"/>
    </source>
</evidence>
<dbReference type="InterPro" id="IPR025857">
    <property type="entry name" value="MacB_PCD"/>
</dbReference>
<evidence type="ECO:0000256" key="4">
    <source>
        <dbReference type="ARBA" id="ARBA00022989"/>
    </source>
</evidence>
<dbReference type="STRING" id="408657.SAMN04487995_4163"/>